<dbReference type="SUPFAM" id="SSF51161">
    <property type="entry name" value="Trimeric LpxA-like enzymes"/>
    <property type="match status" value="1"/>
</dbReference>
<protein>
    <submittedName>
        <fullName evidence="1">Hexapeptide repeat-containing transferase</fullName>
    </submittedName>
</protein>
<dbReference type="InterPro" id="IPR047324">
    <property type="entry name" value="LbH_gamma_CA-like"/>
</dbReference>
<keyword evidence="2" id="KW-1185">Reference proteome</keyword>
<dbReference type="HOGENOM" id="CLU_064827_4_1_0"/>
<organism evidence="1 2">
    <name type="scientific">Desulfurispirillum indicum (strain ATCC BAA-1389 / DSM 22839 / S5)</name>
    <dbReference type="NCBI Taxonomy" id="653733"/>
    <lineage>
        <taxon>Bacteria</taxon>
        <taxon>Pseudomonadati</taxon>
        <taxon>Chrysiogenota</taxon>
        <taxon>Chrysiogenia</taxon>
        <taxon>Chrysiogenales</taxon>
        <taxon>Chrysiogenaceae</taxon>
        <taxon>Desulfurispirillum</taxon>
    </lineage>
</organism>
<dbReference type="EMBL" id="CP002432">
    <property type="protein sequence ID" value="ADU66505.1"/>
    <property type="molecule type" value="Genomic_DNA"/>
</dbReference>
<dbReference type="Pfam" id="PF00132">
    <property type="entry name" value="Hexapep"/>
    <property type="match status" value="1"/>
</dbReference>
<dbReference type="InterPro" id="IPR001451">
    <property type="entry name" value="Hexapep"/>
</dbReference>
<sequence length="174" mass="18356">MSFLSRPYRGVTPTVHESCFVAPTAVLIGDLVLAPQASIWYGAILRADVNFIRVGARTNIQDGAVVHVNGNPSHPTVIGEDVTVGHNVTLHGCHIGDRVLVGMGAIVLNGATIGDDCVIGAGAVVKQGMDIPAGSMVVGNPAVIKRQLSEQERAFLLKSSKTYTDLAEEYLHDS</sequence>
<dbReference type="FunCoup" id="E6W185">
    <property type="interactions" value="336"/>
</dbReference>
<evidence type="ECO:0000313" key="2">
    <source>
        <dbReference type="Proteomes" id="UP000002572"/>
    </source>
</evidence>
<dbReference type="PANTHER" id="PTHR13061:SF29">
    <property type="entry name" value="GAMMA CARBONIC ANHYDRASE-LIKE 1, MITOCHONDRIAL-RELATED"/>
    <property type="match status" value="1"/>
</dbReference>
<dbReference type="PANTHER" id="PTHR13061">
    <property type="entry name" value="DYNACTIN SUBUNIT P25"/>
    <property type="match status" value="1"/>
</dbReference>
<name>E6W185_DESIS</name>
<keyword evidence="1" id="KW-0808">Transferase</keyword>
<dbReference type="InterPro" id="IPR050484">
    <property type="entry name" value="Transf_Hexapept/Carb_Anhydrase"/>
</dbReference>
<dbReference type="InterPro" id="IPR011004">
    <property type="entry name" value="Trimer_LpxA-like_sf"/>
</dbReference>
<dbReference type="Proteomes" id="UP000002572">
    <property type="component" value="Chromosome"/>
</dbReference>
<dbReference type="KEGG" id="din:Selin_1777"/>
<dbReference type="AlphaFoldDB" id="E6W185"/>
<reference evidence="1 2" key="1">
    <citation type="submission" date="2010-12" db="EMBL/GenBank/DDBJ databases">
        <title>Complete sequence of Desulfurispirillum indicum S5.</title>
        <authorList>
            <consortium name="US DOE Joint Genome Institute"/>
            <person name="Lucas S."/>
            <person name="Copeland A."/>
            <person name="Lapidus A."/>
            <person name="Cheng J.-F."/>
            <person name="Goodwin L."/>
            <person name="Pitluck S."/>
            <person name="Chertkov O."/>
            <person name="Held B."/>
            <person name="Detter J.C."/>
            <person name="Han C."/>
            <person name="Tapia R."/>
            <person name="Land M."/>
            <person name="Hauser L."/>
            <person name="Kyrpides N."/>
            <person name="Ivanova N."/>
            <person name="Mikhailova N."/>
            <person name="Haggblom M."/>
            <person name="Rauschenbach I."/>
            <person name="Bini E."/>
            <person name="Woyke T."/>
        </authorList>
    </citation>
    <scope>NUCLEOTIDE SEQUENCE [LARGE SCALE GENOMIC DNA]</scope>
    <source>
        <strain evidence="2">ATCC BAA-1389 / DSM 22839 / S5</strain>
    </source>
</reference>
<proteinExistence type="predicted"/>
<evidence type="ECO:0000313" key="1">
    <source>
        <dbReference type="EMBL" id="ADU66505.1"/>
    </source>
</evidence>
<gene>
    <name evidence="1" type="ordered locus">Selin_1777</name>
</gene>
<dbReference type="GO" id="GO:0016740">
    <property type="term" value="F:transferase activity"/>
    <property type="evidence" value="ECO:0007669"/>
    <property type="project" value="UniProtKB-KW"/>
</dbReference>
<dbReference type="OrthoDB" id="9803036at2"/>
<dbReference type="RefSeq" id="WP_013506385.1">
    <property type="nucleotide sequence ID" value="NC_014836.1"/>
</dbReference>
<dbReference type="Gene3D" id="2.160.10.10">
    <property type="entry name" value="Hexapeptide repeat proteins"/>
    <property type="match status" value="1"/>
</dbReference>
<dbReference type="STRING" id="653733.Selin_1777"/>
<dbReference type="InParanoid" id="E6W185"/>
<dbReference type="CDD" id="cd04645">
    <property type="entry name" value="LbH_gamma_CA_like"/>
    <property type="match status" value="1"/>
</dbReference>
<dbReference type="eggNOG" id="COG0663">
    <property type="taxonomic scope" value="Bacteria"/>
</dbReference>
<accession>E6W185</accession>